<evidence type="ECO:0000256" key="1">
    <source>
        <dbReference type="SAM" id="SignalP"/>
    </source>
</evidence>
<protein>
    <recommendedName>
        <fullName evidence="3">Lipoprotein</fullName>
    </recommendedName>
</protein>
<feature type="signal peptide" evidence="1">
    <location>
        <begin position="1"/>
        <end position="21"/>
    </location>
</feature>
<geneLocation type="plasmid" evidence="2">
    <name>pKPC2_CF65</name>
</geneLocation>
<dbReference type="PROSITE" id="PS51257">
    <property type="entry name" value="PROKAR_LIPOPROTEIN"/>
    <property type="match status" value="1"/>
</dbReference>
<proteinExistence type="predicted"/>
<reference evidence="2" key="1">
    <citation type="submission" date="2015-11" db="EMBL/GenBank/DDBJ databases">
        <authorList>
            <person name="Zong Z."/>
            <person name="Wu W."/>
            <person name="Feng Y."/>
        </authorList>
    </citation>
    <scope>NUCLEOTIDE SEQUENCE</scope>
    <source>
        <strain evidence="2">WCHCF65</strain>
        <plasmid evidence="2">pKPC2_CF65</plasmid>
    </source>
</reference>
<accession>A0A0U2R0J4</accession>
<evidence type="ECO:0000313" key="2">
    <source>
        <dbReference type="EMBL" id="ALT06312.1"/>
    </source>
</evidence>
<name>A0A0U2R0J4_CITFR</name>
<feature type="chain" id="PRO_5006832014" description="Lipoprotein" evidence="1">
    <location>
        <begin position="22"/>
        <end position="65"/>
    </location>
</feature>
<sequence>MKKSALIVLSLLLLAGCTTQKFQGGSGQLFQLSQRNVVYRDLTVPVSLGNEPVRQKNVTAPDIAP</sequence>
<dbReference type="GeneID" id="93757150"/>
<keyword evidence="1" id="KW-0732">Signal</keyword>
<keyword evidence="2" id="KW-0614">Plasmid</keyword>
<evidence type="ECO:0008006" key="3">
    <source>
        <dbReference type="Google" id="ProtNLM"/>
    </source>
</evidence>
<dbReference type="AlphaFoldDB" id="A0A0U2R0J4"/>
<organism evidence="2">
    <name type="scientific">Citrobacter freundii</name>
    <dbReference type="NCBI Taxonomy" id="546"/>
    <lineage>
        <taxon>Bacteria</taxon>
        <taxon>Pseudomonadati</taxon>
        <taxon>Pseudomonadota</taxon>
        <taxon>Gammaproteobacteria</taxon>
        <taxon>Enterobacterales</taxon>
        <taxon>Enterobacteriaceae</taxon>
        <taxon>Citrobacter</taxon>
        <taxon>Citrobacter freundii complex</taxon>
    </lineage>
</organism>
<dbReference type="RefSeq" id="WP_053389843.1">
    <property type="nucleotide sequence ID" value="NZ_KU176944.1"/>
</dbReference>
<dbReference type="EMBL" id="KU176944">
    <property type="protein sequence ID" value="ALT06312.1"/>
    <property type="molecule type" value="Genomic_DNA"/>
</dbReference>
<gene>
    <name evidence="2" type="ORF">pKPC2_CF65_00009</name>
</gene>